<evidence type="ECO:0000259" key="3">
    <source>
        <dbReference type="Pfam" id="PF22725"/>
    </source>
</evidence>
<dbReference type="PANTHER" id="PTHR43377">
    <property type="entry name" value="BILIVERDIN REDUCTASE A"/>
    <property type="match status" value="1"/>
</dbReference>
<dbReference type="InterPro" id="IPR036291">
    <property type="entry name" value="NAD(P)-bd_dom_sf"/>
</dbReference>
<keyword evidence="5" id="KW-1185">Reference proteome</keyword>
<comment type="caution">
    <text evidence="4">The sequence shown here is derived from an EMBL/GenBank/DDBJ whole genome shotgun (WGS) entry which is preliminary data.</text>
</comment>
<evidence type="ECO:0000313" key="5">
    <source>
        <dbReference type="Proteomes" id="UP001583193"/>
    </source>
</evidence>
<dbReference type="InterPro" id="IPR055170">
    <property type="entry name" value="GFO_IDH_MocA-like_dom"/>
</dbReference>
<gene>
    <name evidence="4" type="ORF">Plec18167_005217</name>
</gene>
<evidence type="ECO:0000259" key="2">
    <source>
        <dbReference type="Pfam" id="PF01408"/>
    </source>
</evidence>
<feature type="domain" description="GFO/IDH/MocA-like oxidoreductase" evidence="3">
    <location>
        <begin position="141"/>
        <end position="287"/>
    </location>
</feature>
<dbReference type="SUPFAM" id="SSF51735">
    <property type="entry name" value="NAD(P)-binding Rossmann-fold domains"/>
    <property type="match status" value="1"/>
</dbReference>
<dbReference type="Gene3D" id="3.40.50.720">
    <property type="entry name" value="NAD(P)-binding Rossmann-like Domain"/>
    <property type="match status" value="1"/>
</dbReference>
<evidence type="ECO:0000256" key="1">
    <source>
        <dbReference type="ARBA" id="ARBA00010928"/>
    </source>
</evidence>
<proteinExistence type="inferred from homology"/>
<comment type="similarity">
    <text evidence="1">Belongs to the Gfo/Idh/MocA family.</text>
</comment>
<feature type="domain" description="Gfo/Idh/MocA-like oxidoreductase N-terminal" evidence="2">
    <location>
        <begin position="12"/>
        <end position="131"/>
    </location>
</feature>
<dbReference type="InterPro" id="IPR000683">
    <property type="entry name" value="Gfo/Idh/MocA-like_OxRdtase_N"/>
</dbReference>
<evidence type="ECO:0000313" key="4">
    <source>
        <dbReference type="EMBL" id="KAL1876807.1"/>
    </source>
</evidence>
<sequence length="378" mass="40669">MTFQTQHKKIPVALVGGGTIAPLHAEYICSSPTCSLSAVIDPFDTGQKLAAKLSVPHFDSVQSLLSSDSQAPVAYIICAPSSLHVKLAVDVITCGNPKAVLIEKPFCTNSNSGSQLIELAKSKACQILVGHHRRFHPSLSAARNAIDDGKLGQITAIAGTWTAKKTDEYYSLADWRSSRSAGGGPVWTNFVHDVDVLHYLIGSRINRVWATPTIRRRETLAVPPSDLVEEGVAIMLRFENGVVGTFLVSDNVASPFGWEAATGDNPLYPPSPVAVDSYRIFGTNGTLTEPDGMLWTYEAAEAKKFGLEVGWNIPIRREVLQVGDEIPFQQQVEHLVRVATQDEKPKCSGEDGLAAVRVCEAVTSALVASDGIPVDIPV</sequence>
<protein>
    <submittedName>
        <fullName evidence="4">Uncharacterized protein</fullName>
    </submittedName>
</protein>
<dbReference type="Pfam" id="PF01408">
    <property type="entry name" value="GFO_IDH_MocA"/>
    <property type="match status" value="1"/>
</dbReference>
<name>A0ABR3XMU1_9EURO</name>
<dbReference type="SUPFAM" id="SSF55347">
    <property type="entry name" value="Glyceraldehyde-3-phosphate dehydrogenase-like, C-terminal domain"/>
    <property type="match status" value="1"/>
</dbReference>
<dbReference type="EMBL" id="JAVDPF010000015">
    <property type="protein sequence ID" value="KAL1876807.1"/>
    <property type="molecule type" value="Genomic_DNA"/>
</dbReference>
<organism evidence="4 5">
    <name type="scientific">Paecilomyces lecythidis</name>
    <dbReference type="NCBI Taxonomy" id="3004212"/>
    <lineage>
        <taxon>Eukaryota</taxon>
        <taxon>Fungi</taxon>
        <taxon>Dikarya</taxon>
        <taxon>Ascomycota</taxon>
        <taxon>Pezizomycotina</taxon>
        <taxon>Eurotiomycetes</taxon>
        <taxon>Eurotiomycetidae</taxon>
        <taxon>Eurotiales</taxon>
        <taxon>Thermoascaceae</taxon>
        <taxon>Paecilomyces</taxon>
    </lineage>
</organism>
<accession>A0ABR3XMU1</accession>
<dbReference type="Pfam" id="PF22725">
    <property type="entry name" value="GFO_IDH_MocA_C3"/>
    <property type="match status" value="1"/>
</dbReference>
<dbReference type="Proteomes" id="UP001583193">
    <property type="component" value="Unassembled WGS sequence"/>
</dbReference>
<dbReference type="PANTHER" id="PTHR43377:SF1">
    <property type="entry name" value="BILIVERDIN REDUCTASE A"/>
    <property type="match status" value="1"/>
</dbReference>
<dbReference type="Gene3D" id="3.30.360.10">
    <property type="entry name" value="Dihydrodipicolinate Reductase, domain 2"/>
    <property type="match status" value="1"/>
</dbReference>
<reference evidence="4 5" key="1">
    <citation type="journal article" date="2024" name="IMA Fungus">
        <title>IMA Genome - F19 : A genome assembly and annotation guide to empower mycologists, including annotated draft genome sequences of Ceratocystis pirilliformis, Diaporthe australafricana, Fusarium ophioides, Paecilomyces lecythidis, and Sporothrix stenoceras.</title>
        <authorList>
            <person name="Aylward J."/>
            <person name="Wilson A.M."/>
            <person name="Visagie C.M."/>
            <person name="Spraker J."/>
            <person name="Barnes I."/>
            <person name="Buitendag C."/>
            <person name="Ceriani C."/>
            <person name="Del Mar Angel L."/>
            <person name="du Plessis D."/>
            <person name="Fuchs T."/>
            <person name="Gasser K."/>
            <person name="Kramer D."/>
            <person name="Li W."/>
            <person name="Munsamy K."/>
            <person name="Piso A."/>
            <person name="Price J.L."/>
            <person name="Sonnekus B."/>
            <person name="Thomas C."/>
            <person name="van der Nest A."/>
            <person name="van Dijk A."/>
            <person name="van Heerden A."/>
            <person name="van Vuuren N."/>
            <person name="Yilmaz N."/>
            <person name="Duong T.A."/>
            <person name="van der Merwe N.A."/>
            <person name="Wingfield M.J."/>
            <person name="Wingfield B.D."/>
        </authorList>
    </citation>
    <scope>NUCLEOTIDE SEQUENCE [LARGE SCALE GENOMIC DNA]</scope>
    <source>
        <strain evidence="4 5">CMW 18167</strain>
    </source>
</reference>
<dbReference type="InterPro" id="IPR051450">
    <property type="entry name" value="Gfo/Idh/MocA_Oxidoreductases"/>
</dbReference>